<evidence type="ECO:0000313" key="2">
    <source>
        <dbReference type="Proteomes" id="UP000678393"/>
    </source>
</evidence>
<dbReference type="InterPro" id="IPR011990">
    <property type="entry name" value="TPR-like_helical_dom_sf"/>
</dbReference>
<dbReference type="OrthoDB" id="6095748at2759"/>
<name>A0A8S3Z4X4_9EUPU</name>
<accession>A0A8S3Z4X4</accession>
<protein>
    <recommendedName>
        <fullName evidence="3">Tetratricopeptide repeat protein 28</fullName>
    </recommendedName>
</protein>
<evidence type="ECO:0008006" key="3">
    <source>
        <dbReference type="Google" id="ProtNLM"/>
    </source>
</evidence>
<organism evidence="1 2">
    <name type="scientific">Candidula unifasciata</name>
    <dbReference type="NCBI Taxonomy" id="100452"/>
    <lineage>
        <taxon>Eukaryota</taxon>
        <taxon>Metazoa</taxon>
        <taxon>Spiralia</taxon>
        <taxon>Lophotrochozoa</taxon>
        <taxon>Mollusca</taxon>
        <taxon>Gastropoda</taxon>
        <taxon>Heterobranchia</taxon>
        <taxon>Euthyneura</taxon>
        <taxon>Panpulmonata</taxon>
        <taxon>Eupulmonata</taxon>
        <taxon>Stylommatophora</taxon>
        <taxon>Helicina</taxon>
        <taxon>Helicoidea</taxon>
        <taxon>Geomitridae</taxon>
        <taxon>Candidula</taxon>
    </lineage>
</organism>
<dbReference type="InterPro" id="IPR019734">
    <property type="entry name" value="TPR_rpt"/>
</dbReference>
<dbReference type="SUPFAM" id="SSF48452">
    <property type="entry name" value="TPR-like"/>
    <property type="match status" value="2"/>
</dbReference>
<keyword evidence="2" id="KW-1185">Reference proteome</keyword>
<proteinExistence type="predicted"/>
<gene>
    <name evidence="1" type="ORF">CUNI_LOCUS7344</name>
</gene>
<dbReference type="AlphaFoldDB" id="A0A8S3Z4X4"/>
<dbReference type="Pfam" id="PF13424">
    <property type="entry name" value="TPR_12"/>
    <property type="match status" value="1"/>
</dbReference>
<evidence type="ECO:0000313" key="1">
    <source>
        <dbReference type="EMBL" id="CAG5121786.1"/>
    </source>
</evidence>
<dbReference type="EMBL" id="CAJHNH020001161">
    <property type="protein sequence ID" value="CAG5121786.1"/>
    <property type="molecule type" value="Genomic_DNA"/>
</dbReference>
<dbReference type="PANTHER" id="PTHR47050">
    <property type="entry name" value="TETRATRICOPEPTIDE REPEAT PROTEIN 24"/>
    <property type="match status" value="1"/>
</dbReference>
<dbReference type="Pfam" id="PF13181">
    <property type="entry name" value="TPR_8"/>
    <property type="match status" value="2"/>
</dbReference>
<dbReference type="SMART" id="SM00028">
    <property type="entry name" value="TPR"/>
    <property type="match status" value="6"/>
</dbReference>
<dbReference type="Proteomes" id="UP000678393">
    <property type="component" value="Unassembled WGS sequence"/>
</dbReference>
<reference evidence="1" key="1">
    <citation type="submission" date="2021-04" db="EMBL/GenBank/DDBJ databases">
        <authorList>
            <consortium name="Molecular Ecology Group"/>
        </authorList>
    </citation>
    <scope>NUCLEOTIDE SEQUENCE</scope>
</reference>
<dbReference type="Gene3D" id="1.25.40.10">
    <property type="entry name" value="Tetratricopeptide repeat domain"/>
    <property type="match status" value="3"/>
</dbReference>
<comment type="caution">
    <text evidence="1">The sequence shown here is derived from an EMBL/GenBank/DDBJ whole genome shotgun (WGS) entry which is preliminary data.</text>
</comment>
<sequence length="330" mass="37160">MKAERVTELAKEVEHLSRLGASRLQHGNTEKALEAYRQAYLRSQLLGHNGYMQRACAFNLGSMLISTGNFTEGLNYLKLAKPPEGYRDGKSNGDLYFNSGLAYEGLQNVEETKHCYSKALEEYRWEHNINMEADVLGRLGKAYLMCDQFTEAASCLKQLIHVQEKLGDYTKQLQSQAEQASLLLRMDQVAEAEKIADDCFLRCQGDELSNSIANVLTELSLTYTQMRSYDKALRCCQIALPLVAAKDADAKQIAILYQNLGVINSYLGQYQNAIEYHQKAASKYAELSIRKCQGHCFINMGYAYSQLGDIHRAGEYFLHSLQAAKDCGEH</sequence>
<dbReference type="InterPro" id="IPR024812">
    <property type="entry name" value="TPR_24"/>
</dbReference>
<dbReference type="PANTHER" id="PTHR47050:SF1">
    <property type="entry name" value="TETRATRICOPEPTIDE REPEAT PROTEIN 24-LIKE"/>
    <property type="match status" value="1"/>
</dbReference>